<keyword evidence="2" id="KW-1185">Reference proteome</keyword>
<organism evidence="1 2">
    <name type="scientific">Verruconis gallopava</name>
    <dbReference type="NCBI Taxonomy" id="253628"/>
    <lineage>
        <taxon>Eukaryota</taxon>
        <taxon>Fungi</taxon>
        <taxon>Dikarya</taxon>
        <taxon>Ascomycota</taxon>
        <taxon>Pezizomycotina</taxon>
        <taxon>Dothideomycetes</taxon>
        <taxon>Pleosporomycetidae</taxon>
        <taxon>Venturiales</taxon>
        <taxon>Sympoventuriaceae</taxon>
        <taxon>Verruconis</taxon>
    </lineage>
</organism>
<evidence type="ECO:0000313" key="2">
    <source>
        <dbReference type="Proteomes" id="UP000053259"/>
    </source>
</evidence>
<accession>A0A0D2B7A3</accession>
<dbReference type="InParanoid" id="A0A0D2B7A3"/>
<proteinExistence type="predicted"/>
<dbReference type="GeneID" id="27309970"/>
<reference evidence="1 2" key="1">
    <citation type="submission" date="2015-01" db="EMBL/GenBank/DDBJ databases">
        <title>The Genome Sequence of Ochroconis gallopava CBS43764.</title>
        <authorList>
            <consortium name="The Broad Institute Genomics Platform"/>
            <person name="Cuomo C."/>
            <person name="de Hoog S."/>
            <person name="Gorbushina A."/>
            <person name="Stielow B."/>
            <person name="Teixiera M."/>
            <person name="Abouelleil A."/>
            <person name="Chapman S.B."/>
            <person name="Priest M."/>
            <person name="Young S.K."/>
            <person name="Wortman J."/>
            <person name="Nusbaum C."/>
            <person name="Birren B."/>
        </authorList>
    </citation>
    <scope>NUCLEOTIDE SEQUENCE [LARGE SCALE GENOMIC DNA]</scope>
    <source>
        <strain evidence="1 2">CBS 43764</strain>
    </source>
</reference>
<dbReference type="HOGENOM" id="CLU_1807706_0_0_1"/>
<evidence type="ECO:0000313" key="1">
    <source>
        <dbReference type="EMBL" id="KIW07124.1"/>
    </source>
</evidence>
<name>A0A0D2B7A3_9PEZI</name>
<dbReference type="Proteomes" id="UP000053259">
    <property type="component" value="Unassembled WGS sequence"/>
</dbReference>
<sequence>MSKRKWMILSHQMLTCLFKNTTDMCLSPSATNLMLTVRSTSPCGMVLDNDKSVLSVARAHMRTTESPFFRQTRRCLDEPEKQNCVLSVRGVVARRLVDDVFGILDERLHFRRNNPATDCELPVLPLTLTVSVDMLETDMVFCT</sequence>
<dbReference type="RefSeq" id="XP_016216993.1">
    <property type="nucleotide sequence ID" value="XM_016354977.1"/>
</dbReference>
<dbReference type="AlphaFoldDB" id="A0A0D2B7A3"/>
<gene>
    <name evidence="1" type="ORF">PV09_01997</name>
</gene>
<dbReference type="VEuPathDB" id="FungiDB:PV09_01997"/>
<dbReference type="EMBL" id="KN847533">
    <property type="protein sequence ID" value="KIW07124.1"/>
    <property type="molecule type" value="Genomic_DNA"/>
</dbReference>
<protein>
    <submittedName>
        <fullName evidence="1">Uncharacterized protein</fullName>
    </submittedName>
</protein>